<keyword evidence="3" id="KW-1185">Reference proteome</keyword>
<dbReference type="EMBL" id="JANKHO010001413">
    <property type="protein sequence ID" value="KAJ3501586.1"/>
    <property type="molecule type" value="Genomic_DNA"/>
</dbReference>
<dbReference type="Proteomes" id="UP001148786">
    <property type="component" value="Unassembled WGS sequence"/>
</dbReference>
<dbReference type="PANTHER" id="PTHR35870:SF1">
    <property type="entry name" value="PROTEIN, PUTATIVE (AFU_ORTHOLOGUE AFUA_5G03330)-RELATED"/>
    <property type="match status" value="1"/>
</dbReference>
<keyword evidence="1" id="KW-0560">Oxidoreductase</keyword>
<organism evidence="2 3">
    <name type="scientific">Agrocybe chaxingu</name>
    <dbReference type="NCBI Taxonomy" id="84603"/>
    <lineage>
        <taxon>Eukaryota</taxon>
        <taxon>Fungi</taxon>
        <taxon>Dikarya</taxon>
        <taxon>Basidiomycota</taxon>
        <taxon>Agaricomycotina</taxon>
        <taxon>Agaricomycetes</taxon>
        <taxon>Agaricomycetidae</taxon>
        <taxon>Agaricales</taxon>
        <taxon>Agaricineae</taxon>
        <taxon>Strophariaceae</taxon>
        <taxon>Agrocybe</taxon>
    </lineage>
</organism>
<dbReference type="Pfam" id="PF14027">
    <property type="entry name" value="Questin_oxidase"/>
    <property type="match status" value="1"/>
</dbReference>
<evidence type="ECO:0000256" key="1">
    <source>
        <dbReference type="ARBA" id="ARBA00023002"/>
    </source>
</evidence>
<proteinExistence type="predicted"/>
<evidence type="ECO:0000313" key="2">
    <source>
        <dbReference type="EMBL" id="KAJ3501586.1"/>
    </source>
</evidence>
<dbReference type="OrthoDB" id="10004862at2759"/>
<dbReference type="PANTHER" id="PTHR35870">
    <property type="entry name" value="PROTEIN, PUTATIVE (AFU_ORTHOLOGUE AFUA_5G03330)-RELATED"/>
    <property type="match status" value="1"/>
</dbReference>
<accession>A0A9W8JW39</accession>
<reference evidence="2" key="1">
    <citation type="submission" date="2022-07" db="EMBL/GenBank/DDBJ databases">
        <title>Genome Sequence of Agrocybe chaxingu.</title>
        <authorList>
            <person name="Buettner E."/>
        </authorList>
    </citation>
    <scope>NUCLEOTIDE SEQUENCE</scope>
    <source>
        <strain evidence="2">MP-N11</strain>
    </source>
</reference>
<dbReference type="InterPro" id="IPR025337">
    <property type="entry name" value="Questin_oxidase-like"/>
</dbReference>
<dbReference type="GO" id="GO:0016491">
    <property type="term" value="F:oxidoreductase activity"/>
    <property type="evidence" value="ECO:0007669"/>
    <property type="project" value="UniProtKB-KW"/>
</dbReference>
<comment type="caution">
    <text evidence="2">The sequence shown here is derived from an EMBL/GenBank/DDBJ whole genome shotgun (WGS) entry which is preliminary data.</text>
</comment>
<sequence length="500" mass="55952">MSQEIDAKLFPIPSRFALPLPSQQGGITTSRAWPGVTPSSTEALRGILSKNHRKWHVYFNDKMFHNHIPHAALTLWRLGADSNILEASYKQTSSFQRHSFASPGPITKENWRNHLGDENFYASYLQFMEEEFKTKGMAEMLEEYVFATEANHIENAQPQPEMLARFLEGAIHPFIHTGFGIEFGTPGVFLEGMYMLFILSIFIEKSITGLAQAAIHPSACGMVIPRAWFGNGNVKYLTQHFSTVVGVSRKPQDVHAFTIVARIVGDKRITPCAQAGDEVIAVYMDVMKAHGDAIANYVDEWTLEGDLTRKVEELLWTQTLIYGVCGLEENGGYNADFFLMHLVTSSLLLAPTFAILKRSSQIRLLRAYFSISLTWYIARGRPALNIKAFFSNPTSPYSQFAITPNPWLQIIQSTLVHPDDHVGKLQRALAEYGALWGHVGKGYFKGTELKDAELIDGTLFIRTAGLNAGRVGWVREGEPQLTESTAWDYRGLFPAANAKV</sequence>
<dbReference type="AlphaFoldDB" id="A0A9W8JW39"/>
<protein>
    <recommendedName>
        <fullName evidence="4">Oxidoreductase AflY</fullName>
    </recommendedName>
</protein>
<evidence type="ECO:0008006" key="4">
    <source>
        <dbReference type="Google" id="ProtNLM"/>
    </source>
</evidence>
<gene>
    <name evidence="2" type="ORF">NLJ89_g9273</name>
</gene>
<evidence type="ECO:0000313" key="3">
    <source>
        <dbReference type="Proteomes" id="UP001148786"/>
    </source>
</evidence>
<name>A0A9W8JW39_9AGAR</name>